<name>E3GHE4_9FIRM</name>
<protein>
    <submittedName>
        <fullName evidence="2">Uncharacterized protein</fullName>
    </submittedName>
</protein>
<keyword evidence="1" id="KW-0812">Transmembrane</keyword>
<evidence type="ECO:0000313" key="2">
    <source>
        <dbReference type="EMBL" id="ADO35102.1"/>
    </source>
</evidence>
<dbReference type="EMBL" id="CP002273">
    <property type="protein sequence ID" value="ADO35102.1"/>
    <property type="molecule type" value="Genomic_DNA"/>
</dbReference>
<reference key="1">
    <citation type="submission" date="2010-09" db="EMBL/GenBank/DDBJ databases">
        <authorList>
            <person name="Roh H."/>
            <person name="Ko H.-J."/>
            <person name="Kim D."/>
            <person name="Choi D.G."/>
            <person name="Park S."/>
            <person name="Kim S."/>
            <person name="Kim K.H."/>
            <person name="Chang I.S."/>
            <person name="Choi I.-G."/>
        </authorList>
    </citation>
    <scope>NUCLEOTIDE SEQUENCE</scope>
    <source>
        <strain>KIST612</strain>
    </source>
</reference>
<dbReference type="HOGENOM" id="CLU_3251665_0_0_9"/>
<feature type="transmembrane region" description="Helical" evidence="1">
    <location>
        <begin position="12"/>
        <end position="40"/>
    </location>
</feature>
<keyword evidence="3" id="KW-1185">Reference proteome</keyword>
<reference evidence="2 3" key="2">
    <citation type="journal article" date="2011" name="J. Bacteriol.">
        <title>Complete genome sequence of a carbon monoxide-utilizing acetogen, Eubacterium limosum KIST612.</title>
        <authorList>
            <person name="Roh H."/>
            <person name="Ko H.J."/>
            <person name="Kim D."/>
            <person name="Choi D.G."/>
            <person name="Park S."/>
            <person name="Kim S."/>
            <person name="Chang I.S."/>
            <person name="Choi I.G."/>
        </authorList>
    </citation>
    <scope>NUCLEOTIDE SEQUENCE [LARGE SCALE GENOMIC DNA]</scope>
    <source>
        <strain evidence="2 3">KIST612</strain>
    </source>
</reference>
<dbReference type="Proteomes" id="UP000006873">
    <property type="component" value="Chromosome"/>
</dbReference>
<keyword evidence="1" id="KW-0472">Membrane</keyword>
<accession>E3GHE4</accession>
<gene>
    <name evidence="2" type="ordered locus">ELI_0077</name>
</gene>
<evidence type="ECO:0000256" key="1">
    <source>
        <dbReference type="SAM" id="Phobius"/>
    </source>
</evidence>
<proteinExistence type="predicted"/>
<keyword evidence="1" id="KW-1133">Transmembrane helix</keyword>
<sequence>MTLPRFFSFNKFYYIITHFIYEYNNNFIFFLILFYLMYFVRK</sequence>
<organism evidence="2 3">
    <name type="scientific">Eubacterium callanderi</name>
    <dbReference type="NCBI Taxonomy" id="53442"/>
    <lineage>
        <taxon>Bacteria</taxon>
        <taxon>Bacillati</taxon>
        <taxon>Bacillota</taxon>
        <taxon>Clostridia</taxon>
        <taxon>Eubacteriales</taxon>
        <taxon>Eubacteriaceae</taxon>
        <taxon>Eubacterium</taxon>
    </lineage>
</organism>
<dbReference type="AlphaFoldDB" id="E3GHE4"/>
<evidence type="ECO:0000313" key="3">
    <source>
        <dbReference type="Proteomes" id="UP000006873"/>
    </source>
</evidence>
<dbReference type="KEGG" id="elm:ELI_0077"/>